<dbReference type="Pfam" id="PF00542">
    <property type="entry name" value="Ribosomal_L12"/>
    <property type="match status" value="1"/>
</dbReference>
<evidence type="ECO:0000313" key="2">
    <source>
        <dbReference type="EMBL" id="SFG34837.1"/>
    </source>
</evidence>
<reference evidence="2 3" key="1">
    <citation type="submission" date="2016-10" db="EMBL/GenBank/DDBJ databases">
        <authorList>
            <person name="de Groot N.N."/>
        </authorList>
    </citation>
    <scope>NUCLEOTIDE SEQUENCE [LARGE SCALE GENOMIC DNA]</scope>
    <source>
        <strain evidence="2 3">OK461</strain>
    </source>
</reference>
<dbReference type="EMBL" id="FONR01000019">
    <property type="protein sequence ID" value="SFG34837.1"/>
    <property type="molecule type" value="Genomic_DNA"/>
</dbReference>
<dbReference type="SUPFAM" id="SSF54736">
    <property type="entry name" value="ClpS-like"/>
    <property type="match status" value="1"/>
</dbReference>
<proteinExistence type="predicted"/>
<dbReference type="GO" id="GO:0006412">
    <property type="term" value="P:translation"/>
    <property type="evidence" value="ECO:0007669"/>
    <property type="project" value="InterPro"/>
</dbReference>
<evidence type="ECO:0000313" key="3">
    <source>
        <dbReference type="Proteomes" id="UP000181942"/>
    </source>
</evidence>
<dbReference type="Proteomes" id="UP000181942">
    <property type="component" value="Unassembled WGS sequence"/>
</dbReference>
<dbReference type="InterPro" id="IPR013823">
    <property type="entry name" value="Ribosomal_bL12_C"/>
</dbReference>
<dbReference type="AlphaFoldDB" id="A0A1I2R8B4"/>
<dbReference type="GO" id="GO:0003735">
    <property type="term" value="F:structural constituent of ribosome"/>
    <property type="evidence" value="ECO:0007669"/>
    <property type="project" value="InterPro"/>
</dbReference>
<organism evidence="2 3">
    <name type="scientific">Streptomyces mirabilis</name>
    <dbReference type="NCBI Taxonomy" id="68239"/>
    <lineage>
        <taxon>Bacteria</taxon>
        <taxon>Bacillati</taxon>
        <taxon>Actinomycetota</taxon>
        <taxon>Actinomycetes</taxon>
        <taxon>Kitasatosporales</taxon>
        <taxon>Streptomycetaceae</taxon>
        <taxon>Streptomyces</taxon>
    </lineage>
</organism>
<gene>
    <name evidence="2" type="ORF">SAMN02787118_11957</name>
</gene>
<accession>A0A1I2R8B4</accession>
<feature type="domain" description="Large ribosomal subunit protein bL12 C-terminal" evidence="1">
    <location>
        <begin position="62"/>
        <end position="90"/>
    </location>
</feature>
<dbReference type="InterPro" id="IPR014719">
    <property type="entry name" value="Ribosomal_bL12_C/ClpS-like"/>
</dbReference>
<keyword evidence="2" id="KW-0687">Ribonucleoprotein</keyword>
<dbReference type="OrthoDB" id="3298842at2"/>
<dbReference type="GO" id="GO:0005840">
    <property type="term" value="C:ribosome"/>
    <property type="evidence" value="ECO:0007669"/>
    <property type="project" value="UniProtKB-KW"/>
</dbReference>
<dbReference type="Gene3D" id="3.30.1390.10">
    <property type="match status" value="1"/>
</dbReference>
<dbReference type="RefSeq" id="WP_075031694.1">
    <property type="nucleotide sequence ID" value="NZ_FONR01000019.1"/>
</dbReference>
<evidence type="ECO:0000259" key="1">
    <source>
        <dbReference type="Pfam" id="PF00542"/>
    </source>
</evidence>
<keyword evidence="2" id="KW-0689">Ribosomal protein</keyword>
<name>A0A1I2R8B4_9ACTN</name>
<sequence length="92" mass="10136">MGTLGFFVLAMIVFACYAGLEGRLSRNDRKIARVEKKLDRILDHLGLAEADPELEQVAALAHDGRKIQAIKVYREVTGAGLKEAKDAVDRLV</sequence>
<protein>
    <submittedName>
        <fullName evidence="2">LSU ribosomal protein L12P homologue</fullName>
    </submittedName>
</protein>